<accession>A0AAD4KZ59</accession>
<dbReference type="GeneID" id="70243845"/>
<dbReference type="RefSeq" id="XP_046076322.1">
    <property type="nucleotide sequence ID" value="XM_046213558.1"/>
</dbReference>
<evidence type="ECO:0000313" key="2">
    <source>
        <dbReference type="Proteomes" id="UP001201262"/>
    </source>
</evidence>
<evidence type="ECO:0000313" key="1">
    <source>
        <dbReference type="EMBL" id="KAH8703304.1"/>
    </source>
</evidence>
<proteinExistence type="predicted"/>
<dbReference type="SUPFAM" id="SSF48403">
    <property type="entry name" value="Ankyrin repeat"/>
    <property type="match status" value="1"/>
</dbReference>
<dbReference type="EMBL" id="JAJTJA010000002">
    <property type="protein sequence ID" value="KAH8703304.1"/>
    <property type="molecule type" value="Genomic_DNA"/>
</dbReference>
<dbReference type="Pfam" id="PF00023">
    <property type="entry name" value="Ank"/>
    <property type="match status" value="1"/>
</dbReference>
<dbReference type="InterPro" id="IPR002110">
    <property type="entry name" value="Ankyrin_rpt"/>
</dbReference>
<reference evidence="1" key="1">
    <citation type="submission" date="2021-12" db="EMBL/GenBank/DDBJ databases">
        <title>Convergent genome expansion in fungi linked to evolution of root-endophyte symbiosis.</title>
        <authorList>
            <consortium name="DOE Joint Genome Institute"/>
            <person name="Ke Y.-H."/>
            <person name="Bonito G."/>
            <person name="Liao H.-L."/>
            <person name="Looney B."/>
            <person name="Rojas-Flechas A."/>
            <person name="Nash J."/>
            <person name="Hameed K."/>
            <person name="Schadt C."/>
            <person name="Martin F."/>
            <person name="Crous P.W."/>
            <person name="Miettinen O."/>
            <person name="Magnuson J.K."/>
            <person name="Labbe J."/>
            <person name="Jacobson D."/>
            <person name="Doktycz M.J."/>
            <person name="Veneault-Fourrey C."/>
            <person name="Kuo A."/>
            <person name="Mondo S."/>
            <person name="Calhoun S."/>
            <person name="Riley R."/>
            <person name="Ohm R."/>
            <person name="LaButti K."/>
            <person name="Andreopoulos B."/>
            <person name="Pangilinan J."/>
            <person name="Nolan M."/>
            <person name="Tritt A."/>
            <person name="Clum A."/>
            <person name="Lipzen A."/>
            <person name="Daum C."/>
            <person name="Barry K."/>
            <person name="Grigoriev I.V."/>
            <person name="Vilgalys R."/>
        </authorList>
    </citation>
    <scope>NUCLEOTIDE SEQUENCE</scope>
    <source>
        <strain evidence="1">PMI_201</strain>
    </source>
</reference>
<protein>
    <recommendedName>
        <fullName evidence="3">Ankyrin repeat protein</fullName>
    </recommendedName>
</protein>
<keyword evidence="2" id="KW-1185">Reference proteome</keyword>
<dbReference type="InterPro" id="IPR036770">
    <property type="entry name" value="Ankyrin_rpt-contain_sf"/>
</dbReference>
<gene>
    <name evidence="1" type="ORF">BGW36DRAFT_354731</name>
</gene>
<comment type="caution">
    <text evidence="1">The sequence shown here is derived from an EMBL/GenBank/DDBJ whole genome shotgun (WGS) entry which is preliminary data.</text>
</comment>
<organism evidence="1 2">
    <name type="scientific">Talaromyces proteolyticus</name>
    <dbReference type="NCBI Taxonomy" id="1131652"/>
    <lineage>
        <taxon>Eukaryota</taxon>
        <taxon>Fungi</taxon>
        <taxon>Dikarya</taxon>
        <taxon>Ascomycota</taxon>
        <taxon>Pezizomycotina</taxon>
        <taxon>Eurotiomycetes</taxon>
        <taxon>Eurotiomycetidae</taxon>
        <taxon>Eurotiales</taxon>
        <taxon>Trichocomaceae</taxon>
        <taxon>Talaromyces</taxon>
        <taxon>Talaromyces sect. Bacilispori</taxon>
    </lineage>
</organism>
<dbReference type="Proteomes" id="UP001201262">
    <property type="component" value="Unassembled WGS sequence"/>
</dbReference>
<dbReference type="AlphaFoldDB" id="A0AAD4KZ59"/>
<sequence>MASNQTLLLIAVVEGREAVVNVLLEHEADPELTLADNVTQLIESIIDGQDNADCAALEYGVILTCRTELESFLLEATGVGAPRLAKRLLGKGVDVNLKKNEWQSLLIESIRETHYSYRKMLHSNYQAVIDSLLD</sequence>
<name>A0AAD4KZ59_9EURO</name>
<dbReference type="SMART" id="SM00248">
    <property type="entry name" value="ANK"/>
    <property type="match status" value="2"/>
</dbReference>
<dbReference type="Gene3D" id="1.25.40.20">
    <property type="entry name" value="Ankyrin repeat-containing domain"/>
    <property type="match status" value="1"/>
</dbReference>
<evidence type="ECO:0008006" key="3">
    <source>
        <dbReference type="Google" id="ProtNLM"/>
    </source>
</evidence>